<dbReference type="GO" id="GO:0005829">
    <property type="term" value="C:cytosol"/>
    <property type="evidence" value="ECO:0007669"/>
    <property type="project" value="TreeGrafter"/>
</dbReference>
<dbReference type="Pfam" id="PF01411">
    <property type="entry name" value="tRNA-synt_2c"/>
    <property type="match status" value="1"/>
</dbReference>
<dbReference type="InterPro" id="IPR018163">
    <property type="entry name" value="Thr/Ala-tRNA-synth_IIc_edit"/>
</dbReference>
<dbReference type="InterPro" id="IPR009000">
    <property type="entry name" value="Transl_B-barrel_sf"/>
</dbReference>
<dbReference type="KEGG" id="dcb:C3Y92_01495"/>
<dbReference type="InterPro" id="IPR003156">
    <property type="entry name" value="DHHA1_dom"/>
</dbReference>
<comment type="domain">
    <text evidence="11">Consists of three domains; the N-terminal catalytic domain, the editing domain and the C-terminal C-Ala domain. The editing domain removes incorrectly charged amino acids, while the C-Ala domain, along with tRNA(Ala), serves as a bridge to cooperatively bring together the editing and aminoacylation centers thus stimulating deacylation of misacylated tRNAs.</text>
</comment>
<sequence length="880" mass="94393">MMTATEIRAKFLEYFASKGHQVVASSPLVPREDPTLLFTNAGMVQFKKVFLGQDKPGYSRATTSQKCLRVGGKHNDLENVGRTARHHTFFEMLGNFSFGDYFKEDAITFAWEFLTEVIGLDKSRLYATVYLDDDEAHGLWKKIAGLSDERIFRLGEKDNFWSMGDTGPCGPCSEIMYDRGEEVGCGPNCGIGTCDCDRYLEIWNLVFMQFDQIEPGNRVALPRPSIDTGMGLERIAAVVQGVHSNFDIDLFQTIISSAARIAGVTYGDNDEHDTALRVIGDHSRSVAFLLADGVMPSNEGRGYVLRRLIRRALRFGKLIGLSDPFLYKTAGVVVDVMGPAYPELVASREFMERVVREEEERFGVTLDKGLAILAEELDRMAAAGETVITGEFAFKLYDTYGFPLDIVNDVAGKRGMAADEDGYRVCMAEQKARAKKAWKGSGETDPAVLFLELLESGMKSRFTGYTELTAKSRVNALISAEGQAVERLIAGETGYMVSAVTPFYGESGGQAGDLGTVTTLTGDVAVLGTLKAGPELTAHHIQVQKGEILLDQEAELAVDAATRAATARNHTCTHLLHKALKNVLGGHVNQAGSLVTPDRLRFDFSHVSAMTAEELAKVEDEVNAAILLDAPVVVEELGIEAARAKGATALFGEKYGDVVRVVEVPGVSMELCGGTHIGATGQAGSFYILSESGVAAGTRRIEAVTGVNALRHVREMRGELDDALKTVKAKPGELGARVKKLLDEIKALGKDKEQLAAKLASGQGRDLMAGLEEIGGVKVLCARVDAPSVKAMREAMDDLRSKLPSGVVAIASEQEGGKVSLIVAVSKDLHDRFTAPTLIKDAAAAVGGSGGGRPDMAQAGGTNPAGIDEALAKVKAAIAG</sequence>
<evidence type="ECO:0000256" key="2">
    <source>
        <dbReference type="ARBA" id="ARBA00022555"/>
    </source>
</evidence>
<dbReference type="SUPFAM" id="SSF50447">
    <property type="entry name" value="Translation proteins"/>
    <property type="match status" value="1"/>
</dbReference>
<dbReference type="InterPro" id="IPR012947">
    <property type="entry name" value="tRNA_SAD"/>
</dbReference>
<evidence type="ECO:0000256" key="5">
    <source>
        <dbReference type="ARBA" id="ARBA00022741"/>
    </source>
</evidence>
<dbReference type="HAMAP" id="MF_00036_B">
    <property type="entry name" value="Ala_tRNA_synth_B"/>
    <property type="match status" value="1"/>
</dbReference>
<comment type="cofactor">
    <cofactor evidence="11">
        <name>Zn(2+)</name>
        <dbReference type="ChEBI" id="CHEBI:29105"/>
    </cofactor>
    <text evidence="11">Binds 1 zinc ion per subunit.</text>
</comment>
<protein>
    <recommendedName>
        <fullName evidence="11">Alanine--tRNA ligase</fullName>
        <ecNumber evidence="11">6.1.1.7</ecNumber>
    </recommendedName>
    <alternativeName>
        <fullName evidence="11">Alanyl-tRNA synthetase</fullName>
        <shortName evidence="11">AlaRS</shortName>
    </alternativeName>
</protein>
<dbReference type="SUPFAM" id="SSF55186">
    <property type="entry name" value="ThrRS/AlaRS common domain"/>
    <property type="match status" value="1"/>
</dbReference>
<evidence type="ECO:0000313" key="13">
    <source>
        <dbReference type="EMBL" id="QAZ65984.1"/>
    </source>
</evidence>
<dbReference type="Gene3D" id="3.30.980.10">
    <property type="entry name" value="Threonyl-trna Synthetase, Chain A, domain 2"/>
    <property type="match status" value="1"/>
</dbReference>
<keyword evidence="11" id="KW-0963">Cytoplasm</keyword>
<evidence type="ECO:0000256" key="8">
    <source>
        <dbReference type="ARBA" id="ARBA00022884"/>
    </source>
</evidence>
<reference evidence="13 14" key="1">
    <citation type="submission" date="2018-02" db="EMBL/GenBank/DDBJ databases">
        <title>Genome sequence of Desulfovibrio carbinolicus DSM 3852.</title>
        <authorList>
            <person name="Wilbanks E."/>
            <person name="Skennerton C.T."/>
            <person name="Orphan V.J."/>
        </authorList>
    </citation>
    <scope>NUCLEOTIDE SEQUENCE [LARGE SCALE GENOMIC DNA]</scope>
    <source>
        <strain evidence="13 14">DSM 3852</strain>
    </source>
</reference>
<dbReference type="GO" id="GO:0006419">
    <property type="term" value="P:alanyl-tRNA aminoacylation"/>
    <property type="evidence" value="ECO:0007669"/>
    <property type="project" value="UniProtKB-UniRule"/>
</dbReference>
<proteinExistence type="inferred from homology"/>
<dbReference type="GO" id="GO:0000049">
    <property type="term" value="F:tRNA binding"/>
    <property type="evidence" value="ECO:0007669"/>
    <property type="project" value="UniProtKB-KW"/>
</dbReference>
<accession>A0A4P6HHZ8</accession>
<keyword evidence="2 11" id="KW-0820">tRNA-binding</keyword>
<evidence type="ECO:0000256" key="6">
    <source>
        <dbReference type="ARBA" id="ARBA00022833"/>
    </source>
</evidence>
<feature type="binding site" evidence="11">
    <location>
        <position position="570"/>
    </location>
    <ligand>
        <name>Zn(2+)</name>
        <dbReference type="ChEBI" id="CHEBI:29105"/>
    </ligand>
</feature>
<dbReference type="InterPro" id="IPR050058">
    <property type="entry name" value="Ala-tRNA_ligase"/>
</dbReference>
<dbReference type="Pfam" id="PF02272">
    <property type="entry name" value="DHHA1"/>
    <property type="match status" value="1"/>
</dbReference>
<dbReference type="NCBIfam" id="TIGR00344">
    <property type="entry name" value="alaS"/>
    <property type="match status" value="1"/>
</dbReference>
<evidence type="ECO:0000256" key="7">
    <source>
        <dbReference type="ARBA" id="ARBA00022840"/>
    </source>
</evidence>
<dbReference type="GO" id="GO:0002161">
    <property type="term" value="F:aminoacyl-tRNA deacylase activity"/>
    <property type="evidence" value="ECO:0007669"/>
    <property type="project" value="TreeGrafter"/>
</dbReference>
<organism evidence="13 14">
    <name type="scientific">Solidesulfovibrio carbinolicus</name>
    <dbReference type="NCBI Taxonomy" id="296842"/>
    <lineage>
        <taxon>Bacteria</taxon>
        <taxon>Pseudomonadati</taxon>
        <taxon>Thermodesulfobacteriota</taxon>
        <taxon>Desulfovibrionia</taxon>
        <taxon>Desulfovibrionales</taxon>
        <taxon>Desulfovibrionaceae</taxon>
        <taxon>Solidesulfovibrio</taxon>
    </lineage>
</organism>
<evidence type="ECO:0000313" key="14">
    <source>
        <dbReference type="Proteomes" id="UP000293296"/>
    </source>
</evidence>
<evidence type="ECO:0000256" key="11">
    <source>
        <dbReference type="HAMAP-Rule" id="MF_00036"/>
    </source>
</evidence>
<evidence type="ECO:0000256" key="9">
    <source>
        <dbReference type="ARBA" id="ARBA00022917"/>
    </source>
</evidence>
<dbReference type="InterPro" id="IPR018162">
    <property type="entry name" value="Ala-tRNA-ligase_IIc_anticod-bd"/>
</dbReference>
<keyword evidence="10 11" id="KW-0030">Aminoacyl-tRNA synthetase</keyword>
<dbReference type="PANTHER" id="PTHR11777">
    <property type="entry name" value="ALANYL-TRNA SYNTHETASE"/>
    <property type="match status" value="1"/>
</dbReference>
<dbReference type="FunFam" id="3.30.980.10:FF:000004">
    <property type="entry name" value="Alanine--tRNA ligase, cytoplasmic"/>
    <property type="match status" value="1"/>
</dbReference>
<dbReference type="FunFam" id="3.30.930.10:FF:000004">
    <property type="entry name" value="Alanine--tRNA ligase"/>
    <property type="match status" value="1"/>
</dbReference>
<feature type="binding site" evidence="11">
    <location>
        <position position="676"/>
    </location>
    <ligand>
        <name>Zn(2+)</name>
        <dbReference type="ChEBI" id="CHEBI:29105"/>
    </ligand>
</feature>
<dbReference type="GO" id="GO:0004813">
    <property type="term" value="F:alanine-tRNA ligase activity"/>
    <property type="evidence" value="ECO:0007669"/>
    <property type="project" value="UniProtKB-UniRule"/>
</dbReference>
<dbReference type="AlphaFoldDB" id="A0A4P6HHZ8"/>
<feature type="domain" description="Alanyl-transfer RNA synthetases family profile" evidence="12">
    <location>
        <begin position="2"/>
        <end position="715"/>
    </location>
</feature>
<dbReference type="SUPFAM" id="SSF101353">
    <property type="entry name" value="Putative anticodon-binding domain of alanyl-tRNA synthetase (AlaRS)"/>
    <property type="match status" value="1"/>
</dbReference>
<feature type="binding site" evidence="11">
    <location>
        <position position="574"/>
    </location>
    <ligand>
        <name>Zn(2+)</name>
        <dbReference type="ChEBI" id="CHEBI:29105"/>
    </ligand>
</feature>
<dbReference type="FunFam" id="3.10.310.40:FF:000001">
    <property type="entry name" value="Alanine--tRNA ligase"/>
    <property type="match status" value="1"/>
</dbReference>
<dbReference type="EMBL" id="CP026538">
    <property type="protein sequence ID" value="QAZ65984.1"/>
    <property type="molecule type" value="Genomic_DNA"/>
</dbReference>
<evidence type="ECO:0000256" key="3">
    <source>
        <dbReference type="ARBA" id="ARBA00022598"/>
    </source>
</evidence>
<keyword evidence="5 11" id="KW-0547">Nucleotide-binding</keyword>
<dbReference type="SMART" id="SM00863">
    <property type="entry name" value="tRNA_SAD"/>
    <property type="match status" value="1"/>
</dbReference>
<dbReference type="GO" id="GO:0045892">
    <property type="term" value="P:negative regulation of DNA-templated transcription"/>
    <property type="evidence" value="ECO:0007669"/>
    <property type="project" value="TreeGrafter"/>
</dbReference>
<dbReference type="OrthoDB" id="9803884at2"/>
<dbReference type="SUPFAM" id="SSF55681">
    <property type="entry name" value="Class II aaRS and biotin synthetases"/>
    <property type="match status" value="1"/>
</dbReference>
<dbReference type="EC" id="6.1.1.7" evidence="11"/>
<dbReference type="Pfam" id="PF07973">
    <property type="entry name" value="tRNA_SAD"/>
    <property type="match status" value="1"/>
</dbReference>
<dbReference type="Gene3D" id="2.40.30.130">
    <property type="match status" value="1"/>
</dbReference>
<keyword evidence="3 11" id="KW-0436">Ligase</keyword>
<evidence type="ECO:0000256" key="10">
    <source>
        <dbReference type="ARBA" id="ARBA00023146"/>
    </source>
</evidence>
<dbReference type="InterPro" id="IPR045864">
    <property type="entry name" value="aa-tRNA-synth_II/BPL/LPL"/>
</dbReference>
<evidence type="ECO:0000259" key="12">
    <source>
        <dbReference type="PROSITE" id="PS50860"/>
    </source>
</evidence>
<dbReference type="CDD" id="cd00673">
    <property type="entry name" value="AlaRS_core"/>
    <property type="match status" value="1"/>
</dbReference>
<dbReference type="InterPro" id="IPR002318">
    <property type="entry name" value="Ala-tRNA-lgiase_IIc"/>
</dbReference>
<keyword evidence="8 11" id="KW-0694">RNA-binding</keyword>
<name>A0A4P6HHZ8_9BACT</name>
<dbReference type="InterPro" id="IPR018164">
    <property type="entry name" value="Ala-tRNA-synth_IIc_N"/>
</dbReference>
<dbReference type="InterPro" id="IPR018165">
    <property type="entry name" value="Ala-tRNA-synth_IIc_core"/>
</dbReference>
<comment type="catalytic activity">
    <reaction evidence="11">
        <text>tRNA(Ala) + L-alanine + ATP = L-alanyl-tRNA(Ala) + AMP + diphosphate</text>
        <dbReference type="Rhea" id="RHEA:12540"/>
        <dbReference type="Rhea" id="RHEA-COMP:9657"/>
        <dbReference type="Rhea" id="RHEA-COMP:9923"/>
        <dbReference type="ChEBI" id="CHEBI:30616"/>
        <dbReference type="ChEBI" id="CHEBI:33019"/>
        <dbReference type="ChEBI" id="CHEBI:57972"/>
        <dbReference type="ChEBI" id="CHEBI:78442"/>
        <dbReference type="ChEBI" id="CHEBI:78497"/>
        <dbReference type="ChEBI" id="CHEBI:456215"/>
        <dbReference type="EC" id="6.1.1.7"/>
    </reaction>
</comment>
<comment type="function">
    <text evidence="11">Catalyzes the attachment of alanine to tRNA(Ala) in a two-step reaction: alanine is first activated by ATP to form Ala-AMP and then transferred to the acceptor end of tRNA(Ala). Also edits incorrectly charged Ser-tRNA(Ala) and Gly-tRNA(Ala) via its editing domain.</text>
</comment>
<comment type="subcellular location">
    <subcellularLocation>
        <location evidence="11">Cytoplasm</location>
    </subcellularLocation>
</comment>
<dbReference type="Gene3D" id="3.30.930.10">
    <property type="entry name" value="Bira Bifunctional Protein, Domain 2"/>
    <property type="match status" value="1"/>
</dbReference>
<keyword evidence="7 11" id="KW-0067">ATP-binding</keyword>
<dbReference type="FunFam" id="3.30.54.20:FF:000001">
    <property type="entry name" value="Alanine--tRNA ligase"/>
    <property type="match status" value="1"/>
</dbReference>
<dbReference type="PROSITE" id="PS50860">
    <property type="entry name" value="AA_TRNA_LIGASE_II_ALA"/>
    <property type="match status" value="1"/>
</dbReference>
<dbReference type="PANTHER" id="PTHR11777:SF9">
    <property type="entry name" value="ALANINE--TRNA LIGASE, CYTOPLASMIC"/>
    <property type="match status" value="1"/>
</dbReference>
<dbReference type="Gene3D" id="3.10.310.40">
    <property type="match status" value="1"/>
</dbReference>
<evidence type="ECO:0000256" key="1">
    <source>
        <dbReference type="ARBA" id="ARBA00008226"/>
    </source>
</evidence>
<keyword evidence="4 11" id="KW-0479">Metal-binding</keyword>
<dbReference type="Proteomes" id="UP000293296">
    <property type="component" value="Chromosome"/>
</dbReference>
<gene>
    <name evidence="11" type="primary">alaS</name>
    <name evidence="13" type="ORF">C3Y92_01495</name>
</gene>
<keyword evidence="9 11" id="KW-0648">Protein biosynthesis</keyword>
<dbReference type="Gene3D" id="3.30.54.20">
    <property type="match status" value="1"/>
</dbReference>
<comment type="similarity">
    <text evidence="1 11">Belongs to the class-II aminoacyl-tRNA synthetase family.</text>
</comment>
<dbReference type="Gene3D" id="6.10.250.550">
    <property type="match status" value="1"/>
</dbReference>
<keyword evidence="14" id="KW-1185">Reference proteome</keyword>
<dbReference type="GO" id="GO:0008270">
    <property type="term" value="F:zinc ion binding"/>
    <property type="evidence" value="ECO:0007669"/>
    <property type="project" value="UniProtKB-UniRule"/>
</dbReference>
<dbReference type="GO" id="GO:0005524">
    <property type="term" value="F:ATP binding"/>
    <property type="evidence" value="ECO:0007669"/>
    <property type="project" value="UniProtKB-UniRule"/>
</dbReference>
<keyword evidence="6 11" id="KW-0862">Zinc</keyword>
<dbReference type="InterPro" id="IPR023033">
    <property type="entry name" value="Ala_tRNA_ligase_euk/bac"/>
</dbReference>
<evidence type="ECO:0000256" key="4">
    <source>
        <dbReference type="ARBA" id="ARBA00022723"/>
    </source>
</evidence>
<dbReference type="PRINTS" id="PR00980">
    <property type="entry name" value="TRNASYNTHALA"/>
</dbReference>
<dbReference type="RefSeq" id="WP_129348825.1">
    <property type="nucleotide sequence ID" value="NZ_CP026538.1"/>
</dbReference>
<feature type="binding site" evidence="11">
    <location>
        <position position="672"/>
    </location>
    <ligand>
        <name>Zn(2+)</name>
        <dbReference type="ChEBI" id="CHEBI:29105"/>
    </ligand>
</feature>